<organism evidence="15 16">
    <name type="scientific">Granulicatella elegans ATCC 700633</name>
    <dbReference type="NCBI Taxonomy" id="626369"/>
    <lineage>
        <taxon>Bacteria</taxon>
        <taxon>Bacillati</taxon>
        <taxon>Bacillota</taxon>
        <taxon>Bacilli</taxon>
        <taxon>Lactobacillales</taxon>
        <taxon>Carnobacteriaceae</taxon>
        <taxon>Granulicatella</taxon>
    </lineage>
</organism>
<comment type="similarity">
    <text evidence="2 12">Belongs to the cation transport ATPase (P-type) (TC 3.A.3) family. Type IB subfamily.</text>
</comment>
<evidence type="ECO:0000256" key="4">
    <source>
        <dbReference type="ARBA" id="ARBA00022723"/>
    </source>
</evidence>
<dbReference type="SUPFAM" id="SSF81653">
    <property type="entry name" value="Calcium ATPase, transduction domain A"/>
    <property type="match status" value="1"/>
</dbReference>
<dbReference type="SUPFAM" id="SSF56784">
    <property type="entry name" value="HAD-like"/>
    <property type="match status" value="1"/>
</dbReference>
<keyword evidence="10" id="KW-0406">Ion transport</keyword>
<feature type="transmembrane region" description="Helical" evidence="12">
    <location>
        <begin position="143"/>
        <end position="176"/>
    </location>
</feature>
<dbReference type="Pfam" id="PF00702">
    <property type="entry name" value="Hydrolase"/>
    <property type="match status" value="1"/>
</dbReference>
<feature type="transmembrane region" description="Helical" evidence="12">
    <location>
        <begin position="404"/>
        <end position="430"/>
    </location>
</feature>
<dbReference type="Gene3D" id="2.70.150.10">
    <property type="entry name" value="Calcium-transporting ATPase, cytoplasmic transduction domain A"/>
    <property type="match status" value="1"/>
</dbReference>
<name>T5LT18_9LACT</name>
<keyword evidence="4 12" id="KW-0479">Metal-binding</keyword>
<evidence type="ECO:0000256" key="12">
    <source>
        <dbReference type="RuleBase" id="RU362081"/>
    </source>
</evidence>
<evidence type="ECO:0000313" key="15">
    <source>
        <dbReference type="EMBL" id="EQM96945.1"/>
    </source>
</evidence>
<dbReference type="PANTHER" id="PTHR43079">
    <property type="entry name" value="PROBABLE CADMIUM/ZINC-TRANSPORTING ATPASE HMA1"/>
    <property type="match status" value="1"/>
</dbReference>
<dbReference type="eggNOG" id="COG2217">
    <property type="taxonomic scope" value="Bacteria"/>
</dbReference>
<dbReference type="SFLD" id="SFLDS00003">
    <property type="entry name" value="Haloacid_Dehalogenase"/>
    <property type="match status" value="1"/>
</dbReference>
<evidence type="ECO:0000256" key="6">
    <source>
        <dbReference type="ARBA" id="ARBA00022840"/>
    </source>
</evidence>
<dbReference type="InterPro" id="IPR001757">
    <property type="entry name" value="P_typ_ATPase"/>
</dbReference>
<dbReference type="PROSITE" id="PS01229">
    <property type="entry name" value="COF_2"/>
    <property type="match status" value="1"/>
</dbReference>
<dbReference type="AlphaFoldDB" id="T5LT18"/>
<protein>
    <submittedName>
        <fullName evidence="15">Heavy metal translocating P-type ATPase</fullName>
    </submittedName>
</protein>
<evidence type="ECO:0000259" key="14">
    <source>
        <dbReference type="Pfam" id="PF00122"/>
    </source>
</evidence>
<dbReference type="InterPro" id="IPR036412">
    <property type="entry name" value="HAD-like_sf"/>
</dbReference>
<dbReference type="Proteomes" id="UP000002939">
    <property type="component" value="Unassembled WGS sequence"/>
</dbReference>
<dbReference type="SFLD" id="SFLDF00027">
    <property type="entry name" value="p-type_atpase"/>
    <property type="match status" value="1"/>
</dbReference>
<evidence type="ECO:0000256" key="5">
    <source>
        <dbReference type="ARBA" id="ARBA00022741"/>
    </source>
</evidence>
<dbReference type="PANTHER" id="PTHR43079:SF1">
    <property type="entry name" value="CADMIUM_ZINC-TRANSPORTING ATPASE HMA1, CHLOROPLASTIC-RELATED"/>
    <property type="match status" value="1"/>
</dbReference>
<dbReference type="FunFam" id="2.70.150.10:FF:000002">
    <property type="entry name" value="Copper-transporting ATPase 1, putative"/>
    <property type="match status" value="1"/>
</dbReference>
<keyword evidence="11 12" id="KW-0472">Membrane</keyword>
<dbReference type="NCBIfam" id="TIGR01525">
    <property type="entry name" value="ATPase-IB_hvy"/>
    <property type="match status" value="1"/>
</dbReference>
<dbReference type="InterPro" id="IPR023299">
    <property type="entry name" value="ATPase_P-typ_cyto_dom_N"/>
</dbReference>
<evidence type="ECO:0000256" key="2">
    <source>
        <dbReference type="ARBA" id="ARBA00006024"/>
    </source>
</evidence>
<dbReference type="InterPro" id="IPR044492">
    <property type="entry name" value="P_typ_ATPase_HD_dom"/>
</dbReference>
<dbReference type="Gene3D" id="3.40.50.1000">
    <property type="entry name" value="HAD superfamily/HAD-like"/>
    <property type="match status" value="1"/>
</dbReference>
<comment type="caution">
    <text evidence="15">The sequence shown here is derived from an EMBL/GenBank/DDBJ whole genome shotgun (WGS) entry which is preliminary data.</text>
</comment>
<dbReference type="InterPro" id="IPR023214">
    <property type="entry name" value="HAD_sf"/>
</dbReference>
<keyword evidence="5 12" id="KW-0547">Nucleotide-binding</keyword>
<dbReference type="GO" id="GO:0005886">
    <property type="term" value="C:plasma membrane"/>
    <property type="evidence" value="ECO:0007669"/>
    <property type="project" value="UniProtKB-SubCell"/>
</dbReference>
<dbReference type="InterPro" id="IPR059000">
    <property type="entry name" value="ATPase_P-type_domA"/>
</dbReference>
<gene>
    <name evidence="15" type="ORF">HMPREF0446_01727</name>
</gene>
<evidence type="ECO:0000256" key="1">
    <source>
        <dbReference type="ARBA" id="ARBA00004651"/>
    </source>
</evidence>
<dbReference type="SFLD" id="SFLDG00002">
    <property type="entry name" value="C1.7:_P-type_atpase_like"/>
    <property type="match status" value="1"/>
</dbReference>
<accession>T5LT18</accession>
<dbReference type="InterPro" id="IPR018303">
    <property type="entry name" value="ATPase_P-typ_P_site"/>
</dbReference>
<feature type="region of interest" description="Disordered" evidence="13">
    <location>
        <begin position="32"/>
        <end position="131"/>
    </location>
</feature>
<dbReference type="PROSITE" id="PS00154">
    <property type="entry name" value="ATPASE_E1_E2"/>
    <property type="match status" value="1"/>
</dbReference>
<evidence type="ECO:0000256" key="13">
    <source>
        <dbReference type="SAM" id="MobiDB-lite"/>
    </source>
</evidence>
<feature type="transmembrane region" description="Helical" evidence="12">
    <location>
        <begin position="704"/>
        <end position="723"/>
    </location>
</feature>
<dbReference type="EMBL" id="ACRF02000014">
    <property type="protein sequence ID" value="EQM96945.1"/>
    <property type="molecule type" value="Genomic_DNA"/>
</dbReference>
<feature type="transmembrane region" description="Helical" evidence="12">
    <location>
        <begin position="197"/>
        <end position="215"/>
    </location>
</feature>
<keyword evidence="8" id="KW-1278">Translocase</keyword>
<evidence type="ECO:0000256" key="3">
    <source>
        <dbReference type="ARBA" id="ARBA00022692"/>
    </source>
</evidence>
<evidence type="ECO:0000256" key="8">
    <source>
        <dbReference type="ARBA" id="ARBA00022967"/>
    </source>
</evidence>
<keyword evidence="12" id="KW-1003">Cell membrane</keyword>
<evidence type="ECO:0000256" key="10">
    <source>
        <dbReference type="ARBA" id="ARBA00023065"/>
    </source>
</evidence>
<keyword evidence="7" id="KW-0460">Magnesium</keyword>
<keyword evidence="6 12" id="KW-0067">ATP-binding</keyword>
<feature type="transmembrane region" description="Helical" evidence="12">
    <location>
        <begin position="371"/>
        <end position="392"/>
    </location>
</feature>
<keyword evidence="3 12" id="KW-0812">Transmembrane</keyword>
<dbReference type="OrthoDB" id="9813266at2"/>
<keyword evidence="9 12" id="KW-1133">Transmembrane helix</keyword>
<keyword evidence="10" id="KW-0813">Transport</keyword>
<feature type="compositionally biased region" description="Basic and acidic residues" evidence="13">
    <location>
        <begin position="81"/>
        <end position="117"/>
    </location>
</feature>
<keyword evidence="16" id="KW-1185">Reference proteome</keyword>
<evidence type="ECO:0000256" key="11">
    <source>
        <dbReference type="ARBA" id="ARBA00023136"/>
    </source>
</evidence>
<feature type="domain" description="P-type ATPase A" evidence="14">
    <location>
        <begin position="260"/>
        <end position="353"/>
    </location>
</feature>
<dbReference type="InterPro" id="IPR027256">
    <property type="entry name" value="P-typ_ATPase_IB"/>
</dbReference>
<evidence type="ECO:0000313" key="16">
    <source>
        <dbReference type="Proteomes" id="UP000002939"/>
    </source>
</evidence>
<reference evidence="15" key="1">
    <citation type="submission" date="2011-10" db="EMBL/GenBank/DDBJ databases">
        <title>The Genome Sequence of Granulicatella elegans ATCC 700633.</title>
        <authorList>
            <consortium name="The Broad Institute Genome Sequencing Platform"/>
            <consortium name="The Broad Institute Genome Sequencing Center for Infectious Disease"/>
            <person name="Earl A."/>
            <person name="Ward D."/>
            <person name="Feldgarden M."/>
            <person name="Gevers D."/>
            <person name="Sibley C.D."/>
            <person name="Field T.R."/>
            <person name="Grinwis M."/>
            <person name="Eshaghurshan C.S."/>
            <person name="Surette M.G."/>
            <person name="Young S.K."/>
            <person name="Zeng Q."/>
            <person name="Gargeya S."/>
            <person name="Fitzgerald M."/>
            <person name="Haas B."/>
            <person name="Abouelleil A."/>
            <person name="Alvarado L."/>
            <person name="Arachchi H.M."/>
            <person name="Berlin A."/>
            <person name="Brown A."/>
            <person name="Chapman S.B."/>
            <person name="Chen Z."/>
            <person name="Dunbar C."/>
            <person name="Freedman E."/>
            <person name="Gearin G."/>
            <person name="Goldberg J."/>
            <person name="Griggs A."/>
            <person name="Gujja S."/>
            <person name="Heiman D."/>
            <person name="Howarth C."/>
            <person name="Larson L."/>
            <person name="Lui A."/>
            <person name="MacDonald P.J.P."/>
            <person name="Montmayeur A."/>
            <person name="Murphy C."/>
            <person name="Neiman D."/>
            <person name="Pearson M."/>
            <person name="Priest M."/>
            <person name="Roberts A."/>
            <person name="Saif S."/>
            <person name="Shea T."/>
            <person name="Shenoy N."/>
            <person name="Sisk P."/>
            <person name="Stolte C."/>
            <person name="Sykes S."/>
            <person name="Wortman J."/>
            <person name="Nusbaum C."/>
            <person name="Birren B."/>
        </authorList>
    </citation>
    <scope>NUCLEOTIDE SEQUENCE [LARGE SCALE GENOMIC DNA]</scope>
    <source>
        <strain evidence="15">ATCC 700633</strain>
    </source>
</reference>
<dbReference type="HOGENOM" id="CLU_001771_6_3_9"/>
<dbReference type="GO" id="GO:0019829">
    <property type="term" value="F:ATPase-coupled monoatomic cation transmembrane transporter activity"/>
    <property type="evidence" value="ECO:0007669"/>
    <property type="project" value="InterPro"/>
</dbReference>
<evidence type="ECO:0000256" key="7">
    <source>
        <dbReference type="ARBA" id="ARBA00022842"/>
    </source>
</evidence>
<dbReference type="InterPro" id="IPR023298">
    <property type="entry name" value="ATPase_P-typ_TM_dom_sf"/>
</dbReference>
<dbReference type="SUPFAM" id="SSF81665">
    <property type="entry name" value="Calcium ATPase, transmembrane domain M"/>
    <property type="match status" value="1"/>
</dbReference>
<dbReference type="PRINTS" id="PR00119">
    <property type="entry name" value="CATATPASE"/>
</dbReference>
<comment type="subcellular location">
    <subcellularLocation>
        <location evidence="1">Cell membrane</location>
        <topology evidence="1">Multi-pass membrane protein</topology>
    </subcellularLocation>
</comment>
<dbReference type="RefSeq" id="WP_020991372.1">
    <property type="nucleotide sequence ID" value="NZ_KI391971.1"/>
</dbReference>
<dbReference type="Pfam" id="PF00122">
    <property type="entry name" value="E1-E2_ATPase"/>
    <property type="match status" value="1"/>
</dbReference>
<dbReference type="GO" id="GO:0016887">
    <property type="term" value="F:ATP hydrolysis activity"/>
    <property type="evidence" value="ECO:0007669"/>
    <property type="project" value="InterPro"/>
</dbReference>
<dbReference type="InterPro" id="IPR051949">
    <property type="entry name" value="Cation_Transport_ATPase"/>
</dbReference>
<dbReference type="GO" id="GO:0005524">
    <property type="term" value="F:ATP binding"/>
    <property type="evidence" value="ECO:0007669"/>
    <property type="project" value="UniProtKB-UniRule"/>
</dbReference>
<evidence type="ECO:0000256" key="9">
    <source>
        <dbReference type="ARBA" id="ARBA00022989"/>
    </source>
</evidence>
<sequence length="752" mass="84039">MKHRFKVLEEFMEVFKLKWNQLLNQRTNEEIHHHEEHSHEHSGHHSHDHESHHHSHEHSGHHSYNHDSHHHSHEHSRHHSHDHESHHHSHEHSEHHSHDHESHHHSHEHSGYHSHNHDSHHHSHDHCGHCSGHHHHEISWQRWVLAIGMFVLALFLESSVAWIANALFLLTIACIGKEVITEGIMDTIEETKHFKKFRPNVHLLMTLAALGAIFIGKFEEAAMLIVIFTIAHSLEEYVEKKSRKDMTQLLQLQPKLALKKMNHGHFEEVDASSLEIGDIIQVLNGSQISADGIIIEGMSSINQASVTGESIPVEKEVGSEVFAGTLNLTQTLLVKVTKKQQDSVLGKIITLVQEAGQSLTRTGSFLKKWEPVYVTIVLASFPVVLVIGILFLNWDFLTAFYRGMVYLIAVSPCALAASATPVTVAAISTLSRKGIFIKSGASLEKMSEVEAIAFDKTGTLTNGTPKVVAKVMDKDREFELYSILVSMEKKVNHPLAFAIVESGLAYRTYSLSVTPKVGIGLEATYRNHTYRIGKPSSFATLGKYTAIVEQWMNEGKTVVVLSEDHLVVGAVALLDTPKEEAKQVIDYFKEENIQTMLLTGDSIQTAEAIANELEVDEVRANVLPEEKANTLKEWSMKYPTIAMVGDGINDAPALVNAEVGIAMGKGTDVAMESSDIVLMNSQLDSLKTLHKVSKLMMTVTKQNLIFSLFIVIVLVLLNFLGWSDLTLGVVLHEGSTVVVLLHALRLIVTPIE</sequence>
<dbReference type="Gene3D" id="3.40.1110.10">
    <property type="entry name" value="Calcium-transporting ATPase, cytoplasmic domain N"/>
    <property type="match status" value="1"/>
</dbReference>
<dbReference type="GO" id="GO:0046872">
    <property type="term" value="F:metal ion binding"/>
    <property type="evidence" value="ECO:0007669"/>
    <property type="project" value="UniProtKB-KW"/>
</dbReference>
<dbReference type="STRING" id="626369.HMPREF0446_01727"/>
<feature type="compositionally biased region" description="Basic and acidic residues" evidence="13">
    <location>
        <begin position="32"/>
        <end position="67"/>
    </location>
</feature>
<feature type="compositionally biased region" description="Basic residues" evidence="13">
    <location>
        <begin position="68"/>
        <end position="80"/>
    </location>
</feature>
<dbReference type="InterPro" id="IPR008250">
    <property type="entry name" value="ATPase_P-typ_transduc_dom_A_sf"/>
</dbReference>
<dbReference type="NCBIfam" id="TIGR01494">
    <property type="entry name" value="ATPase_P-type"/>
    <property type="match status" value="1"/>
</dbReference>
<proteinExistence type="inferred from homology"/>